<proteinExistence type="predicted"/>
<evidence type="ECO:0000313" key="1">
    <source>
        <dbReference type="EMBL" id="SVA03398.1"/>
    </source>
</evidence>
<name>A0A381SJE2_9ZZZZ</name>
<gene>
    <name evidence="1" type="ORF">METZ01_LOCUS56252</name>
</gene>
<reference evidence="1" key="1">
    <citation type="submission" date="2018-05" db="EMBL/GenBank/DDBJ databases">
        <authorList>
            <person name="Lanie J.A."/>
            <person name="Ng W.-L."/>
            <person name="Kazmierczak K.M."/>
            <person name="Andrzejewski T.M."/>
            <person name="Davidsen T.M."/>
            <person name="Wayne K.J."/>
            <person name="Tettelin H."/>
            <person name="Glass J.I."/>
            <person name="Rusch D."/>
            <person name="Podicherti R."/>
            <person name="Tsui H.-C.T."/>
            <person name="Winkler M.E."/>
        </authorList>
    </citation>
    <scope>NUCLEOTIDE SEQUENCE</scope>
</reference>
<accession>A0A381SJE2</accession>
<dbReference type="AlphaFoldDB" id="A0A381SJE2"/>
<dbReference type="EMBL" id="UINC01003105">
    <property type="protein sequence ID" value="SVA03398.1"/>
    <property type="molecule type" value="Genomic_DNA"/>
</dbReference>
<protein>
    <submittedName>
        <fullName evidence="1">Uncharacterized protein</fullName>
    </submittedName>
</protein>
<organism evidence="1">
    <name type="scientific">marine metagenome</name>
    <dbReference type="NCBI Taxonomy" id="408172"/>
    <lineage>
        <taxon>unclassified sequences</taxon>
        <taxon>metagenomes</taxon>
        <taxon>ecological metagenomes</taxon>
    </lineage>
</organism>
<sequence length="62" mass="7191">MANRTTTDHIPFGEIMAFCTVHKFLKKTKGLDFCFVEHRLAIDYIELKTFTLKIKGKLSERG</sequence>